<protein>
    <submittedName>
        <fullName evidence="1">Uncharacterized protein</fullName>
    </submittedName>
</protein>
<comment type="caution">
    <text evidence="1">The sequence shown here is derived from an EMBL/GenBank/DDBJ whole genome shotgun (WGS) entry which is preliminary data.</text>
</comment>
<reference evidence="1 2" key="1">
    <citation type="journal article" date="2012" name="Science">
        <title>Ecological populations of bacteria act as socially cohesive units of antibiotic production and resistance.</title>
        <authorList>
            <person name="Cordero O.X."/>
            <person name="Wildschutte H."/>
            <person name="Kirkup B."/>
            <person name="Proehl S."/>
            <person name="Ngo L."/>
            <person name="Hussain F."/>
            <person name="Le Roux F."/>
            <person name="Mincer T."/>
            <person name="Polz M.F."/>
        </authorList>
    </citation>
    <scope>NUCLEOTIDE SEQUENCE [LARGE SCALE GENOMIC DNA]</scope>
    <source>
        <strain evidence="1 2">FF-454</strain>
    </source>
</reference>
<name>A0A1E5CD54_9GAMM</name>
<dbReference type="EMBL" id="AJWN02000023">
    <property type="protein sequence ID" value="OEE63367.1"/>
    <property type="molecule type" value="Genomic_DNA"/>
</dbReference>
<gene>
    <name evidence="1" type="ORF">A1OK_07070</name>
</gene>
<dbReference type="Proteomes" id="UP000095039">
    <property type="component" value="Unassembled WGS sequence"/>
</dbReference>
<organism evidence="1 2">
    <name type="scientific">Enterovibrio norvegicus FF-454</name>
    <dbReference type="NCBI Taxonomy" id="1185651"/>
    <lineage>
        <taxon>Bacteria</taxon>
        <taxon>Pseudomonadati</taxon>
        <taxon>Pseudomonadota</taxon>
        <taxon>Gammaproteobacteria</taxon>
        <taxon>Vibrionales</taxon>
        <taxon>Vibrionaceae</taxon>
        <taxon>Enterovibrio</taxon>
    </lineage>
</organism>
<evidence type="ECO:0000313" key="1">
    <source>
        <dbReference type="EMBL" id="OEE63367.1"/>
    </source>
</evidence>
<accession>A0A1E5CD54</accession>
<keyword evidence="2" id="KW-1185">Reference proteome</keyword>
<sequence length="71" mass="8315">MKQVIFSVKFKDNIGPFLGYLSKCENLLYCHVTDLDIENLLLNGRKKDYSSVYEGTNFFFYSTEIDEIMSK</sequence>
<proteinExistence type="predicted"/>
<evidence type="ECO:0000313" key="2">
    <source>
        <dbReference type="Proteomes" id="UP000095039"/>
    </source>
</evidence>
<dbReference type="AlphaFoldDB" id="A0A1E5CD54"/>